<organism evidence="1">
    <name type="scientific">Macaca mulatta</name>
    <name type="common">Rhesus macaque</name>
    <dbReference type="NCBI Taxonomy" id="9544"/>
    <lineage>
        <taxon>Eukaryota</taxon>
        <taxon>Metazoa</taxon>
        <taxon>Chordata</taxon>
        <taxon>Craniata</taxon>
        <taxon>Vertebrata</taxon>
        <taxon>Euteleostomi</taxon>
        <taxon>Mammalia</taxon>
        <taxon>Eutheria</taxon>
        <taxon>Euarchontoglires</taxon>
        <taxon>Primates</taxon>
        <taxon>Haplorrhini</taxon>
        <taxon>Catarrhini</taxon>
        <taxon>Cercopithecidae</taxon>
        <taxon>Cercopithecinae</taxon>
        <taxon>Macaca</taxon>
    </lineage>
</organism>
<dbReference type="Proteomes" id="UP000013456">
    <property type="component" value="Chromosome 20"/>
</dbReference>
<proteinExistence type="predicted"/>
<gene>
    <name evidence="1" type="ORF">EGK_13046</name>
</gene>
<protein>
    <submittedName>
        <fullName evidence="1">Uncharacterized protein</fullName>
    </submittedName>
</protein>
<feature type="non-terminal residue" evidence="1">
    <location>
        <position position="133"/>
    </location>
</feature>
<reference evidence="1" key="1">
    <citation type="journal article" date="2011" name="Nat. Biotechnol.">
        <title>Genome sequencing and comparison of two nonhuman primate animal models, the cynomolgus and Chinese rhesus macaques.</title>
        <authorList>
            <person name="Yan G."/>
            <person name="Zhang G."/>
            <person name="Fang X."/>
            <person name="Zhang Y."/>
            <person name="Li C."/>
            <person name="Ling F."/>
            <person name="Cooper D.N."/>
            <person name="Li Q."/>
            <person name="Li Y."/>
            <person name="van Gool A.J."/>
            <person name="Du H."/>
            <person name="Chen J."/>
            <person name="Chen R."/>
            <person name="Zhang P."/>
            <person name="Huang Z."/>
            <person name="Thompson J.R."/>
            <person name="Meng Y."/>
            <person name="Bai Y."/>
            <person name="Wang J."/>
            <person name="Zhuo M."/>
            <person name="Wang T."/>
            <person name="Huang Y."/>
            <person name="Wei L."/>
            <person name="Li J."/>
            <person name="Wang Z."/>
            <person name="Hu H."/>
            <person name="Yang P."/>
            <person name="Le L."/>
            <person name="Stenson P.D."/>
            <person name="Li B."/>
            <person name="Liu X."/>
            <person name="Ball E.V."/>
            <person name="An N."/>
            <person name="Huang Q."/>
            <person name="Zhang Y."/>
            <person name="Fan W."/>
            <person name="Zhang X."/>
            <person name="Li Y."/>
            <person name="Wang W."/>
            <person name="Katze M.G."/>
            <person name="Su B."/>
            <person name="Nielsen R."/>
            <person name="Yang H."/>
            <person name="Wang J."/>
            <person name="Wang X."/>
            <person name="Wang J."/>
        </authorList>
    </citation>
    <scope>NUCLEOTIDE SEQUENCE [LARGE SCALE GENOMIC DNA]</scope>
    <source>
        <strain evidence="1">CR-5</strain>
    </source>
</reference>
<sequence>SDYDDWRPSLASLLQPIPFPKEALAHEKFTKELKYVIQRFAEDPRQEVRRLPGEGGSELIGLRSREAGPAAGRCAHVWVVIRADTWRGGWCPHKSRKVHSCLLSVRAGKDGWFQLYSPGGVACDDDGELFASM</sequence>
<feature type="non-terminal residue" evidence="1">
    <location>
        <position position="1"/>
    </location>
</feature>
<dbReference type="AlphaFoldDB" id="G7NPD4"/>
<name>G7NPD4_MACMU</name>
<dbReference type="PANTHER" id="PTHR25480:SF0">
    <property type="entry name" value="C-MAF-INDUCING PROTEIN"/>
    <property type="match status" value="1"/>
</dbReference>
<dbReference type="InterPro" id="IPR052813">
    <property type="entry name" value="CMIP"/>
</dbReference>
<dbReference type="EMBL" id="CM001272">
    <property type="protein sequence ID" value="EHH31891.1"/>
    <property type="molecule type" value="Genomic_DNA"/>
</dbReference>
<accession>G7NPD4</accession>
<dbReference type="PANTHER" id="PTHR25480">
    <property type="entry name" value="LEUCINE-RICH REPEAT-CONTAINING PROTEIN 73"/>
    <property type="match status" value="1"/>
</dbReference>
<evidence type="ECO:0000313" key="1">
    <source>
        <dbReference type="EMBL" id="EHH31891.1"/>
    </source>
</evidence>